<dbReference type="AlphaFoldDB" id="A0A4V2K024"/>
<dbReference type="Proteomes" id="UP000292957">
    <property type="component" value="Unassembled WGS sequence"/>
</dbReference>
<reference evidence="1" key="1">
    <citation type="submission" date="2019-01" db="EMBL/GenBank/DDBJ databases">
        <title>Draft genome sequences of three monokaryotic isolates of the white-rot basidiomycete fungus Dichomitus squalens.</title>
        <authorList>
            <consortium name="DOE Joint Genome Institute"/>
            <person name="Lopez S.C."/>
            <person name="Andreopoulos B."/>
            <person name="Pangilinan J."/>
            <person name="Lipzen A."/>
            <person name="Riley R."/>
            <person name="Ahrendt S."/>
            <person name="Ng V."/>
            <person name="Barry K."/>
            <person name="Daum C."/>
            <person name="Grigoriev I.V."/>
            <person name="Hilden K.S."/>
            <person name="Makela M.R."/>
            <person name="de Vries R.P."/>
        </authorList>
    </citation>
    <scope>NUCLEOTIDE SEQUENCE [LARGE SCALE GENOMIC DNA]</scope>
    <source>
        <strain evidence="1">OM18370.1</strain>
    </source>
</reference>
<gene>
    <name evidence="1" type="ORF">BD311DRAFT_666376</name>
</gene>
<name>A0A4V2K024_9APHY</name>
<evidence type="ECO:0000313" key="1">
    <source>
        <dbReference type="EMBL" id="TBU26973.1"/>
    </source>
</evidence>
<organism evidence="1">
    <name type="scientific">Dichomitus squalens</name>
    <dbReference type="NCBI Taxonomy" id="114155"/>
    <lineage>
        <taxon>Eukaryota</taxon>
        <taxon>Fungi</taxon>
        <taxon>Dikarya</taxon>
        <taxon>Basidiomycota</taxon>
        <taxon>Agaricomycotina</taxon>
        <taxon>Agaricomycetes</taxon>
        <taxon>Polyporales</taxon>
        <taxon>Polyporaceae</taxon>
        <taxon>Dichomitus</taxon>
    </lineage>
</organism>
<protein>
    <submittedName>
        <fullName evidence="1">Uncharacterized protein</fullName>
    </submittedName>
</protein>
<accession>A0A4V2K024</accession>
<proteinExistence type="predicted"/>
<dbReference type="EMBL" id="ML143438">
    <property type="protein sequence ID" value="TBU26973.1"/>
    <property type="molecule type" value="Genomic_DNA"/>
</dbReference>
<sequence length="117" mass="12826">MGCPTYATQTDRGCATRSKMQTAQTWNKGPGTADTALVARCCDFGTRTVADLETVMSIGIACPDGRSRQDQTHQNVAACVRRRSQLIEQTACLRWAAGETRVVFRFDDVVSRRRGGP</sequence>